<evidence type="ECO:0000256" key="6">
    <source>
        <dbReference type="ARBA" id="ARBA00023033"/>
    </source>
</evidence>
<dbReference type="Pfam" id="PF00067">
    <property type="entry name" value="p450"/>
    <property type="match status" value="1"/>
</dbReference>
<evidence type="ECO:0000256" key="7">
    <source>
        <dbReference type="PIRSR" id="PIRSR602401-1"/>
    </source>
</evidence>
<proteinExistence type="inferred from homology"/>
<dbReference type="InterPro" id="IPR002401">
    <property type="entry name" value="Cyt_P450_E_grp-I"/>
</dbReference>
<comment type="similarity">
    <text evidence="2 8">Belongs to the cytochrome P450 family.</text>
</comment>
<name>A0A443HVU8_BYSSP</name>
<keyword evidence="4 8" id="KW-0560">Oxidoreductase</keyword>
<evidence type="ECO:0000256" key="8">
    <source>
        <dbReference type="RuleBase" id="RU000461"/>
    </source>
</evidence>
<keyword evidence="10" id="KW-1185">Reference proteome</keyword>
<protein>
    <submittedName>
        <fullName evidence="9">Cytochrome P450</fullName>
    </submittedName>
</protein>
<dbReference type="PRINTS" id="PR00385">
    <property type="entry name" value="P450"/>
</dbReference>
<evidence type="ECO:0000256" key="3">
    <source>
        <dbReference type="ARBA" id="ARBA00022723"/>
    </source>
</evidence>
<keyword evidence="7 8" id="KW-0349">Heme</keyword>
<evidence type="ECO:0000313" key="9">
    <source>
        <dbReference type="EMBL" id="RWQ95880.1"/>
    </source>
</evidence>
<dbReference type="InterPro" id="IPR036396">
    <property type="entry name" value="Cyt_P450_sf"/>
</dbReference>
<dbReference type="SUPFAM" id="SSF48264">
    <property type="entry name" value="Cytochrome P450"/>
    <property type="match status" value="1"/>
</dbReference>
<evidence type="ECO:0000313" key="10">
    <source>
        <dbReference type="Proteomes" id="UP000283841"/>
    </source>
</evidence>
<dbReference type="Gene3D" id="1.10.630.10">
    <property type="entry name" value="Cytochrome P450"/>
    <property type="match status" value="1"/>
</dbReference>
<dbReference type="RefSeq" id="XP_028485525.1">
    <property type="nucleotide sequence ID" value="XM_028630652.1"/>
</dbReference>
<evidence type="ECO:0000256" key="4">
    <source>
        <dbReference type="ARBA" id="ARBA00023002"/>
    </source>
</evidence>
<dbReference type="GeneID" id="39599929"/>
<dbReference type="PRINTS" id="PR00463">
    <property type="entry name" value="EP450I"/>
</dbReference>
<comment type="caution">
    <text evidence="9">The sequence shown here is derived from an EMBL/GenBank/DDBJ whole genome shotgun (WGS) entry which is preliminary data.</text>
</comment>
<sequence length="538" mass="61876">MALKLLVVPLSLLLIVFLIRVLRIGRRPKDIPPGPPTLPIIGNIHQMPTRDLHKQLYKWAQEYGPVYSLILGTQTLIVLTSDQAVKDLLDKRSAIYSDRMDMYIGMKLCSGDLRLLMMRYGPRWRMVRKLAHSLLNINVARSYVPYQMLENKQMLFKLLTQPKDFLHHVRRYSNSLTTSMVFGWRAPTYNNPDVQQLFDGFEEFAVVSQTGTASVLDSYPSLRILPDWLLPMRKYAKELHVREKELYLRHWLNCKKAIVEGTARPCFCATMASMQKVEGFSDELAAYISGTFLEAGSDTTSSTLYGFVLAMVLFPEVQKQAQEEIDSVVGDSRLPTMEDEPKMQYIRGCVKESLRWMPVTPLGAVPHAVTQDDYYMGYRIPAGAGVINNVWGIHRDERRYPDPRRFDPDRFKDDYQTAYDAAVNSDVSQRDHFTFGAGRRICAGTHVAERSLFLGISRMLWAFDIKPEIDEQGNFILPDQDRMTQGFVAMPEEYQCRIIPRSEKQALLVQKEWEDIQELLDPTTKQWKAIPEGMGRKV</sequence>
<dbReference type="PANTHER" id="PTHR46300:SF2">
    <property type="entry name" value="CYTOCHROME P450 MONOOXYGENASE ALNH-RELATED"/>
    <property type="match status" value="1"/>
</dbReference>
<comment type="cofactor">
    <cofactor evidence="1 7">
        <name>heme</name>
        <dbReference type="ChEBI" id="CHEBI:30413"/>
    </cofactor>
</comment>
<evidence type="ECO:0000256" key="5">
    <source>
        <dbReference type="ARBA" id="ARBA00023004"/>
    </source>
</evidence>
<dbReference type="GO" id="GO:0004497">
    <property type="term" value="F:monooxygenase activity"/>
    <property type="evidence" value="ECO:0007669"/>
    <property type="project" value="UniProtKB-KW"/>
</dbReference>
<dbReference type="VEuPathDB" id="FungiDB:C8Q69DRAFT_467840"/>
<dbReference type="InterPro" id="IPR050364">
    <property type="entry name" value="Cytochrome_P450_fung"/>
</dbReference>
<accession>A0A443HVU8</accession>
<dbReference type="EMBL" id="RCNU01000005">
    <property type="protein sequence ID" value="RWQ95880.1"/>
    <property type="molecule type" value="Genomic_DNA"/>
</dbReference>
<evidence type="ECO:0000256" key="1">
    <source>
        <dbReference type="ARBA" id="ARBA00001971"/>
    </source>
</evidence>
<dbReference type="Proteomes" id="UP000283841">
    <property type="component" value="Unassembled WGS sequence"/>
</dbReference>
<keyword evidence="5 7" id="KW-0408">Iron</keyword>
<dbReference type="GO" id="GO:0005506">
    <property type="term" value="F:iron ion binding"/>
    <property type="evidence" value="ECO:0007669"/>
    <property type="project" value="InterPro"/>
</dbReference>
<dbReference type="PROSITE" id="PS00086">
    <property type="entry name" value="CYTOCHROME_P450"/>
    <property type="match status" value="1"/>
</dbReference>
<dbReference type="GO" id="GO:0020037">
    <property type="term" value="F:heme binding"/>
    <property type="evidence" value="ECO:0007669"/>
    <property type="project" value="InterPro"/>
</dbReference>
<keyword evidence="6 8" id="KW-0503">Monooxygenase</keyword>
<organism evidence="9 10">
    <name type="scientific">Byssochlamys spectabilis</name>
    <name type="common">Paecilomyces variotii</name>
    <dbReference type="NCBI Taxonomy" id="264951"/>
    <lineage>
        <taxon>Eukaryota</taxon>
        <taxon>Fungi</taxon>
        <taxon>Dikarya</taxon>
        <taxon>Ascomycota</taxon>
        <taxon>Pezizomycotina</taxon>
        <taxon>Eurotiomycetes</taxon>
        <taxon>Eurotiomycetidae</taxon>
        <taxon>Eurotiales</taxon>
        <taxon>Thermoascaceae</taxon>
        <taxon>Paecilomyces</taxon>
    </lineage>
</organism>
<keyword evidence="3 7" id="KW-0479">Metal-binding</keyword>
<dbReference type="AlphaFoldDB" id="A0A443HVU8"/>
<evidence type="ECO:0000256" key="2">
    <source>
        <dbReference type="ARBA" id="ARBA00010617"/>
    </source>
</evidence>
<reference evidence="9 10" key="1">
    <citation type="journal article" date="2018" name="Front. Microbiol.">
        <title>Genomic and genetic insights into a cosmopolitan fungus, Paecilomyces variotii (Eurotiales).</title>
        <authorList>
            <person name="Urquhart A.S."/>
            <person name="Mondo S.J."/>
            <person name="Makela M.R."/>
            <person name="Hane J.K."/>
            <person name="Wiebenga A."/>
            <person name="He G."/>
            <person name="Mihaltcheva S."/>
            <person name="Pangilinan J."/>
            <person name="Lipzen A."/>
            <person name="Barry K."/>
            <person name="de Vries R.P."/>
            <person name="Grigoriev I.V."/>
            <person name="Idnurm A."/>
        </authorList>
    </citation>
    <scope>NUCLEOTIDE SEQUENCE [LARGE SCALE GENOMIC DNA]</scope>
    <source>
        <strain evidence="9 10">CBS 101075</strain>
    </source>
</reference>
<dbReference type="CDD" id="cd11065">
    <property type="entry name" value="CYP64-like"/>
    <property type="match status" value="1"/>
</dbReference>
<dbReference type="GO" id="GO:0016705">
    <property type="term" value="F:oxidoreductase activity, acting on paired donors, with incorporation or reduction of molecular oxygen"/>
    <property type="evidence" value="ECO:0007669"/>
    <property type="project" value="InterPro"/>
</dbReference>
<gene>
    <name evidence="9" type="ORF">C8Q69DRAFT_467840</name>
</gene>
<dbReference type="InterPro" id="IPR017972">
    <property type="entry name" value="Cyt_P450_CS"/>
</dbReference>
<dbReference type="STRING" id="264951.A0A443HVU8"/>
<feature type="binding site" description="axial binding residue" evidence="7">
    <location>
        <position position="442"/>
    </location>
    <ligand>
        <name>heme</name>
        <dbReference type="ChEBI" id="CHEBI:30413"/>
    </ligand>
    <ligandPart>
        <name>Fe</name>
        <dbReference type="ChEBI" id="CHEBI:18248"/>
    </ligandPart>
</feature>
<dbReference type="InterPro" id="IPR001128">
    <property type="entry name" value="Cyt_P450"/>
</dbReference>
<dbReference type="PANTHER" id="PTHR46300">
    <property type="entry name" value="P450, PUTATIVE (EUROFUNG)-RELATED-RELATED"/>
    <property type="match status" value="1"/>
</dbReference>